<dbReference type="Gene3D" id="1.10.4030.10">
    <property type="entry name" value="Porin chaperone SurA, peptide-binding domain"/>
    <property type="match status" value="1"/>
</dbReference>
<dbReference type="SUPFAM" id="SSF109998">
    <property type="entry name" value="Triger factor/SurA peptide-binding domain-like"/>
    <property type="match status" value="1"/>
</dbReference>
<dbReference type="InterPro" id="IPR027304">
    <property type="entry name" value="Trigger_fact/SurA_dom_sf"/>
</dbReference>
<gene>
    <name evidence="3" type="ORF">J4G33_01685</name>
</gene>
<proteinExistence type="predicted"/>
<keyword evidence="4" id="KW-1185">Reference proteome</keyword>
<feature type="signal peptide" evidence="2">
    <location>
        <begin position="1"/>
        <end position="19"/>
    </location>
</feature>
<feature type="chain" id="PRO_5038689740" evidence="2">
    <location>
        <begin position="20"/>
        <end position="251"/>
    </location>
</feature>
<protein>
    <submittedName>
        <fullName evidence="3">SurA N-terminal domain-containing protein</fullName>
    </submittedName>
</protein>
<dbReference type="EMBL" id="JAGEMK010000001">
    <property type="protein sequence ID" value="MBO1750507.1"/>
    <property type="molecule type" value="Genomic_DNA"/>
</dbReference>
<organism evidence="3 4">
    <name type="scientific">Actinotalea soli</name>
    <dbReference type="NCBI Taxonomy" id="2819234"/>
    <lineage>
        <taxon>Bacteria</taxon>
        <taxon>Bacillati</taxon>
        <taxon>Actinomycetota</taxon>
        <taxon>Actinomycetes</taxon>
        <taxon>Micrococcales</taxon>
        <taxon>Cellulomonadaceae</taxon>
        <taxon>Actinotalea</taxon>
    </lineage>
</organism>
<dbReference type="PANTHER" id="PTHR47245:SF2">
    <property type="entry name" value="PEPTIDYL-PROLYL CIS-TRANS ISOMERASE HP_0175-RELATED"/>
    <property type="match status" value="1"/>
</dbReference>
<feature type="region of interest" description="Disordered" evidence="1">
    <location>
        <begin position="23"/>
        <end position="45"/>
    </location>
</feature>
<dbReference type="InterPro" id="IPR050245">
    <property type="entry name" value="PrsA_foldase"/>
</dbReference>
<evidence type="ECO:0000256" key="1">
    <source>
        <dbReference type="SAM" id="MobiDB-lite"/>
    </source>
</evidence>
<dbReference type="PROSITE" id="PS51257">
    <property type="entry name" value="PROKAR_LIPOPROTEIN"/>
    <property type="match status" value="1"/>
</dbReference>
<dbReference type="PANTHER" id="PTHR47245">
    <property type="entry name" value="PEPTIDYLPROLYL ISOMERASE"/>
    <property type="match status" value="1"/>
</dbReference>
<dbReference type="RefSeq" id="WP_208054151.1">
    <property type="nucleotide sequence ID" value="NZ_JAGEMK010000001.1"/>
</dbReference>
<comment type="caution">
    <text evidence="3">The sequence shown here is derived from an EMBL/GenBank/DDBJ whole genome shotgun (WGS) entry which is preliminary data.</text>
</comment>
<keyword evidence="2" id="KW-0732">Signal</keyword>
<reference evidence="3" key="1">
    <citation type="submission" date="2021-03" db="EMBL/GenBank/DDBJ databases">
        <title>Actinotalea soli sp. nov., isolated from soil.</title>
        <authorList>
            <person name="Ping W."/>
            <person name="Zhang J."/>
        </authorList>
    </citation>
    <scope>NUCLEOTIDE SEQUENCE</scope>
    <source>
        <strain evidence="3">BY-33</strain>
    </source>
</reference>
<evidence type="ECO:0000313" key="3">
    <source>
        <dbReference type="EMBL" id="MBO1750507.1"/>
    </source>
</evidence>
<dbReference type="Pfam" id="PF13624">
    <property type="entry name" value="SurA_N_3"/>
    <property type="match status" value="1"/>
</dbReference>
<evidence type="ECO:0000313" key="4">
    <source>
        <dbReference type="Proteomes" id="UP000664209"/>
    </source>
</evidence>
<dbReference type="AlphaFoldDB" id="A0A939LMF2"/>
<accession>A0A939LMF2</accession>
<sequence>MTRTTRLGAGLAITLLAVAGCSATDEGDPGETTSQETAAPDEAPDTDALEPDLEGIPEVVAQVDGHEISRDEFVEAYQGQFQQLALQAQSTGQPVDQEQLRLEVADTLVGTQLLIQEAEARGFEATDTQVDETLAELAEVNGLGSADEVVEALAAQGLSEDEVRSELRTQVKVDQLVDDAVGDTTPTDAEVQELYDGLVEQQEAAGGEAEVPPLDDVRPQLEEQLTSTARSEAIGALLTELRESAEVTINL</sequence>
<evidence type="ECO:0000256" key="2">
    <source>
        <dbReference type="SAM" id="SignalP"/>
    </source>
</evidence>
<dbReference type="Proteomes" id="UP000664209">
    <property type="component" value="Unassembled WGS sequence"/>
</dbReference>
<name>A0A939LMF2_9CELL</name>